<proteinExistence type="predicted"/>
<reference evidence="3" key="1">
    <citation type="submission" date="2017-02" db="UniProtKB">
        <authorList>
            <consortium name="WormBaseParasite"/>
        </authorList>
    </citation>
    <scope>IDENTIFICATION</scope>
</reference>
<name>A0A0N4XRS3_NIPBR</name>
<dbReference type="Proteomes" id="UP000271162">
    <property type="component" value="Unassembled WGS sequence"/>
</dbReference>
<accession>A0A0N4XRS3</accession>
<dbReference type="STRING" id="27835.A0A0N4XRS3"/>
<keyword evidence="2" id="KW-1185">Reference proteome</keyword>
<dbReference type="AlphaFoldDB" id="A0A0N4XRS3"/>
<evidence type="ECO:0000313" key="1">
    <source>
        <dbReference type="EMBL" id="VDL68816.1"/>
    </source>
</evidence>
<sequence>MNISIEKDVKQGDTILPKLFTVALQWVMKSLDGDEKDTRVDRKFLSNHCVADDIVIFAEAETML</sequence>
<reference evidence="1 2" key="2">
    <citation type="submission" date="2018-11" db="EMBL/GenBank/DDBJ databases">
        <authorList>
            <consortium name="Pathogen Informatics"/>
        </authorList>
    </citation>
    <scope>NUCLEOTIDE SEQUENCE [LARGE SCALE GENOMIC DNA]</scope>
</reference>
<organism evidence="3">
    <name type="scientific">Nippostrongylus brasiliensis</name>
    <name type="common">Rat hookworm</name>
    <dbReference type="NCBI Taxonomy" id="27835"/>
    <lineage>
        <taxon>Eukaryota</taxon>
        <taxon>Metazoa</taxon>
        <taxon>Ecdysozoa</taxon>
        <taxon>Nematoda</taxon>
        <taxon>Chromadorea</taxon>
        <taxon>Rhabditida</taxon>
        <taxon>Rhabditina</taxon>
        <taxon>Rhabditomorpha</taxon>
        <taxon>Strongyloidea</taxon>
        <taxon>Heligmosomidae</taxon>
        <taxon>Nippostrongylus</taxon>
    </lineage>
</organism>
<evidence type="ECO:0000313" key="3">
    <source>
        <dbReference type="WBParaSite" id="NBR_0000522501-mRNA-1"/>
    </source>
</evidence>
<gene>
    <name evidence="1" type="ORF">NBR_LOCUS5227</name>
</gene>
<protein>
    <submittedName>
        <fullName evidence="3">Reverse transcriptase domain-containing protein</fullName>
    </submittedName>
</protein>
<dbReference type="EMBL" id="UYSL01011962">
    <property type="protein sequence ID" value="VDL68816.1"/>
    <property type="molecule type" value="Genomic_DNA"/>
</dbReference>
<dbReference type="WBParaSite" id="NBR_0000522501-mRNA-1">
    <property type="protein sequence ID" value="NBR_0000522501-mRNA-1"/>
    <property type="gene ID" value="NBR_0000522501"/>
</dbReference>
<evidence type="ECO:0000313" key="2">
    <source>
        <dbReference type="Proteomes" id="UP000271162"/>
    </source>
</evidence>